<protein>
    <submittedName>
        <fullName evidence="3">Uncharacterized protein YndB with AHSA1/START domain</fullName>
    </submittedName>
</protein>
<dbReference type="Proteomes" id="UP000318416">
    <property type="component" value="Unassembled WGS sequence"/>
</dbReference>
<dbReference type="InterPro" id="IPR013538">
    <property type="entry name" value="ASHA1/2-like_C"/>
</dbReference>
<feature type="domain" description="Activator of Hsp90 ATPase homologue 1/2-like C-terminal" evidence="2">
    <location>
        <begin position="14"/>
        <end position="131"/>
    </location>
</feature>
<dbReference type="CDD" id="cd07814">
    <property type="entry name" value="SRPBCC_CalC_Aha1-like"/>
    <property type="match status" value="1"/>
</dbReference>
<accession>A0A561EIV7</accession>
<organism evidence="3 4">
    <name type="scientific">Kitasatospora atroaurantiaca</name>
    <dbReference type="NCBI Taxonomy" id="285545"/>
    <lineage>
        <taxon>Bacteria</taxon>
        <taxon>Bacillati</taxon>
        <taxon>Actinomycetota</taxon>
        <taxon>Actinomycetes</taxon>
        <taxon>Kitasatosporales</taxon>
        <taxon>Streptomycetaceae</taxon>
        <taxon>Kitasatospora</taxon>
    </lineage>
</organism>
<proteinExistence type="inferred from homology"/>
<keyword evidence="4" id="KW-1185">Reference proteome</keyword>
<reference evidence="3 4" key="1">
    <citation type="submission" date="2019-06" db="EMBL/GenBank/DDBJ databases">
        <title>Sequencing the genomes of 1000 actinobacteria strains.</title>
        <authorList>
            <person name="Klenk H.-P."/>
        </authorList>
    </citation>
    <scope>NUCLEOTIDE SEQUENCE [LARGE SCALE GENOMIC DNA]</scope>
    <source>
        <strain evidence="3 4">DSM 41649</strain>
    </source>
</reference>
<evidence type="ECO:0000259" key="2">
    <source>
        <dbReference type="Pfam" id="PF08327"/>
    </source>
</evidence>
<evidence type="ECO:0000313" key="3">
    <source>
        <dbReference type="EMBL" id="TWE15550.1"/>
    </source>
</evidence>
<dbReference type="AlphaFoldDB" id="A0A561EIV7"/>
<dbReference type="EMBL" id="VIVR01000001">
    <property type="protein sequence ID" value="TWE15550.1"/>
    <property type="molecule type" value="Genomic_DNA"/>
</dbReference>
<dbReference type="Pfam" id="PF08327">
    <property type="entry name" value="AHSA1"/>
    <property type="match status" value="1"/>
</dbReference>
<dbReference type="RefSeq" id="WP_145787096.1">
    <property type="nucleotide sequence ID" value="NZ_BAAABR010000028.1"/>
</dbReference>
<dbReference type="InterPro" id="IPR023393">
    <property type="entry name" value="START-like_dom_sf"/>
</dbReference>
<gene>
    <name evidence="3" type="ORF">FB465_0450</name>
</gene>
<dbReference type="SUPFAM" id="SSF55961">
    <property type="entry name" value="Bet v1-like"/>
    <property type="match status" value="1"/>
</dbReference>
<evidence type="ECO:0000256" key="1">
    <source>
        <dbReference type="ARBA" id="ARBA00006817"/>
    </source>
</evidence>
<sequence>MTAQLVTVERRIAARPETVFSFFTDRERWLSWMGKDGEFSFEPGGAYRTNVTGDNHASGRFLEVDPPKRVVFTWGWETGGMPVPPGSTTVEITLEPDAEGTLLRLVHHDLPPEARAPHKEGWTHYIDRLTVRAEGGDPGPDHWMENTPA</sequence>
<evidence type="ECO:0000313" key="4">
    <source>
        <dbReference type="Proteomes" id="UP000318416"/>
    </source>
</evidence>
<name>A0A561EIV7_9ACTN</name>
<comment type="similarity">
    <text evidence="1">Belongs to the AHA1 family.</text>
</comment>
<dbReference type="OrthoDB" id="9803476at2"/>
<comment type="caution">
    <text evidence="3">The sequence shown here is derived from an EMBL/GenBank/DDBJ whole genome shotgun (WGS) entry which is preliminary data.</text>
</comment>
<dbReference type="Gene3D" id="3.30.530.20">
    <property type="match status" value="1"/>
</dbReference>